<dbReference type="EMBL" id="JAJSOF020000033">
    <property type="protein sequence ID" value="KAJ4429419.1"/>
    <property type="molecule type" value="Genomic_DNA"/>
</dbReference>
<dbReference type="Proteomes" id="UP001148838">
    <property type="component" value="Unassembled WGS sequence"/>
</dbReference>
<sequence length="66" mass="7377">MVQNTSTIRTLRNMIREDCYKNDLPGHTTALSLSSGCRFNKTVPHSTGRCMCEAHSQGVGYDEMIL</sequence>
<organism evidence="1 2">
    <name type="scientific">Periplaneta americana</name>
    <name type="common">American cockroach</name>
    <name type="synonym">Blatta americana</name>
    <dbReference type="NCBI Taxonomy" id="6978"/>
    <lineage>
        <taxon>Eukaryota</taxon>
        <taxon>Metazoa</taxon>
        <taxon>Ecdysozoa</taxon>
        <taxon>Arthropoda</taxon>
        <taxon>Hexapoda</taxon>
        <taxon>Insecta</taxon>
        <taxon>Pterygota</taxon>
        <taxon>Neoptera</taxon>
        <taxon>Polyneoptera</taxon>
        <taxon>Dictyoptera</taxon>
        <taxon>Blattodea</taxon>
        <taxon>Blattoidea</taxon>
        <taxon>Blattidae</taxon>
        <taxon>Blattinae</taxon>
        <taxon>Periplaneta</taxon>
    </lineage>
</organism>
<comment type="caution">
    <text evidence="1">The sequence shown here is derived from an EMBL/GenBank/DDBJ whole genome shotgun (WGS) entry which is preliminary data.</text>
</comment>
<reference evidence="1 2" key="1">
    <citation type="journal article" date="2022" name="Allergy">
        <title>Genome assembly and annotation of Periplaneta americana reveal a comprehensive cockroach allergen profile.</title>
        <authorList>
            <person name="Wang L."/>
            <person name="Xiong Q."/>
            <person name="Saelim N."/>
            <person name="Wang L."/>
            <person name="Nong W."/>
            <person name="Wan A.T."/>
            <person name="Shi M."/>
            <person name="Liu X."/>
            <person name="Cao Q."/>
            <person name="Hui J.H.L."/>
            <person name="Sookrung N."/>
            <person name="Leung T.F."/>
            <person name="Tungtrongchitr A."/>
            <person name="Tsui S.K.W."/>
        </authorList>
    </citation>
    <scope>NUCLEOTIDE SEQUENCE [LARGE SCALE GENOMIC DNA]</scope>
    <source>
        <strain evidence="1">PWHHKU_190912</strain>
    </source>
</reference>
<accession>A0ABQ8S5V6</accession>
<name>A0ABQ8S5V6_PERAM</name>
<evidence type="ECO:0000313" key="1">
    <source>
        <dbReference type="EMBL" id="KAJ4429419.1"/>
    </source>
</evidence>
<keyword evidence="2" id="KW-1185">Reference proteome</keyword>
<evidence type="ECO:0000313" key="2">
    <source>
        <dbReference type="Proteomes" id="UP001148838"/>
    </source>
</evidence>
<protein>
    <submittedName>
        <fullName evidence="1">Uncharacterized protein</fullName>
    </submittedName>
</protein>
<proteinExistence type="predicted"/>
<gene>
    <name evidence="1" type="ORF">ANN_21588</name>
</gene>